<sequence>MPKSVFDYIQKLNSLRSTNETKEECTSAIDEIKFYQFSLIPAFCLTILMAFTMNRTQRWKDFLRGRPGLVYPMDTMTRLSRLSYCAAFGATAFLLYQITVRRQFAINYDGPISLKALIAIVSMLIYGMVFFPIFACMALRTAFGYALGSLYVWVFFIIDVISLDDCAEDLENRKLRLILRFLPSVICRAFLSLSLPLKFVMACKKGSYFRNVTTGNTLEKTLDQVRDSYQGRHVRKLLRKKERKQKLVGIINKIKSLFIKIWSLFYHREKGYRFQSRFISMLFVGGCVVYILTVEFLFTSLNVVSFLNDRVEEGIGSVAGLFQELYSYSNDTEYQDVINDLLDLAESVANVLIQGTDVVYYSLIVSCTLSCAITLISILHMCTSFRKNLYTLYKGDNSLIPLASEFSSINLCVGSIKYGGFQVAYLIWGYVIVTIVLTLVCLVLGGFISVLIFGYTDWLVNKVLQIWPGLLVAIALLIIQKLLARFMFLQGDGQHLRLDNRRFYFIFTYFMFFYNIFLGIASCLLRIIKSLIFGIICLCRLDISILPRKFEGFDPGFSAYKGYIYMEVAHTHPVVLVFIQLLYTLSRERKGLDPEPVESYKQERDSKDSIPMKRAIRNRAAQFNWLVLYTLLHNPSVRIYRKGFIQSMRKAIKEGLKIPISDQPITDFDLVKLQEERDKEEQELAKTNKQNGATSPTIFNLAPVNFAQNYTNVYSAHAYIDMKQSEKM</sequence>
<dbReference type="GO" id="GO:0019841">
    <property type="term" value="F:retinol binding"/>
    <property type="evidence" value="ECO:0007669"/>
    <property type="project" value="UniProtKB-KW"/>
</dbReference>
<proteinExistence type="predicted"/>
<reference evidence="12" key="2">
    <citation type="submission" date="2023-04" db="EMBL/GenBank/DDBJ databases">
        <authorList>
            <person name="Bu L."/>
            <person name="Lu L."/>
            <person name="Laidemitt M.R."/>
            <person name="Zhang S.M."/>
            <person name="Mutuku M."/>
            <person name="Mkoji G."/>
            <person name="Steinauer M."/>
            <person name="Loker E.S."/>
        </authorList>
    </citation>
    <scope>NUCLEOTIDE SEQUENCE</scope>
    <source>
        <strain evidence="12">KasaAsao</strain>
        <tissue evidence="12">Whole Snail</tissue>
    </source>
</reference>
<evidence type="ECO:0000313" key="12">
    <source>
        <dbReference type="EMBL" id="KAK0061045.1"/>
    </source>
</evidence>
<keyword evidence="3" id="KW-0813">Transport</keyword>
<feature type="transmembrane region" description="Helical" evidence="11">
    <location>
        <begin position="466"/>
        <end position="483"/>
    </location>
</feature>
<name>A0AAD8BUR4_BIOPF</name>
<dbReference type="AlphaFoldDB" id="A0AAD8BUR4"/>
<keyword evidence="7 11" id="KW-1133">Transmembrane helix</keyword>
<evidence type="ECO:0000313" key="13">
    <source>
        <dbReference type="Proteomes" id="UP001233172"/>
    </source>
</evidence>
<feature type="transmembrane region" description="Helical" evidence="11">
    <location>
        <begin position="503"/>
        <end position="524"/>
    </location>
</feature>
<feature type="transmembrane region" description="Helical" evidence="11">
    <location>
        <begin position="112"/>
        <end position="135"/>
    </location>
</feature>
<keyword evidence="10" id="KW-0675">Receptor</keyword>
<evidence type="ECO:0000256" key="3">
    <source>
        <dbReference type="ARBA" id="ARBA00022448"/>
    </source>
</evidence>
<keyword evidence="13" id="KW-1185">Reference proteome</keyword>
<evidence type="ECO:0000256" key="9">
    <source>
        <dbReference type="ARBA" id="ARBA00023136"/>
    </source>
</evidence>
<comment type="caution">
    <text evidence="12">The sequence shown here is derived from an EMBL/GenBank/DDBJ whole genome shotgun (WGS) entry which is preliminary data.</text>
</comment>
<dbReference type="InterPro" id="IPR026612">
    <property type="entry name" value="STRA6-like"/>
</dbReference>
<dbReference type="GO" id="GO:0034632">
    <property type="term" value="F:retinol transmembrane transporter activity"/>
    <property type="evidence" value="ECO:0007669"/>
    <property type="project" value="InterPro"/>
</dbReference>
<feature type="transmembrane region" description="Helical" evidence="11">
    <location>
        <begin position="142"/>
        <end position="161"/>
    </location>
</feature>
<dbReference type="Pfam" id="PF14752">
    <property type="entry name" value="RBP_receptor"/>
    <property type="match status" value="1"/>
</dbReference>
<keyword evidence="9 11" id="KW-0472">Membrane</keyword>
<dbReference type="PANTHER" id="PTHR21444">
    <property type="entry name" value="COILED-COIL DOMAIN-CONTAINING PROTEIN 180"/>
    <property type="match status" value="1"/>
</dbReference>
<keyword evidence="6" id="KW-0845">Vitamin A</keyword>
<gene>
    <name evidence="12" type="ORF">Bpfe_009573</name>
</gene>
<feature type="transmembrane region" description="Helical" evidence="11">
    <location>
        <begin position="34"/>
        <end position="54"/>
    </location>
</feature>
<dbReference type="GO" id="GO:0005886">
    <property type="term" value="C:plasma membrane"/>
    <property type="evidence" value="ECO:0007669"/>
    <property type="project" value="UniProtKB-SubCell"/>
</dbReference>
<feature type="transmembrane region" description="Helical" evidence="11">
    <location>
        <begin position="181"/>
        <end position="201"/>
    </location>
</feature>
<keyword evidence="4" id="KW-1003">Cell membrane</keyword>
<reference evidence="12" key="1">
    <citation type="journal article" date="2023" name="PLoS Negl. Trop. Dis.">
        <title>A genome sequence for Biomphalaria pfeifferi, the major vector snail for the human-infecting parasite Schistosoma mansoni.</title>
        <authorList>
            <person name="Bu L."/>
            <person name="Lu L."/>
            <person name="Laidemitt M.R."/>
            <person name="Zhang S.M."/>
            <person name="Mutuku M."/>
            <person name="Mkoji G."/>
            <person name="Steinauer M."/>
            <person name="Loker E.S."/>
        </authorList>
    </citation>
    <scope>NUCLEOTIDE SEQUENCE</scope>
    <source>
        <strain evidence="12">KasaAsao</strain>
    </source>
</reference>
<dbReference type="PANTHER" id="PTHR21444:SF16">
    <property type="entry name" value="RECEPTOR FOR RETINOL UPTAKE STRA6"/>
    <property type="match status" value="1"/>
</dbReference>
<evidence type="ECO:0000256" key="6">
    <source>
        <dbReference type="ARBA" id="ARBA00022893"/>
    </source>
</evidence>
<evidence type="ECO:0000256" key="10">
    <source>
        <dbReference type="ARBA" id="ARBA00023170"/>
    </source>
</evidence>
<comment type="subcellular location">
    <subcellularLocation>
        <location evidence="1">Cell membrane</location>
        <topology evidence="1">Multi-pass membrane protein</topology>
    </subcellularLocation>
</comment>
<evidence type="ECO:0000256" key="5">
    <source>
        <dbReference type="ARBA" id="ARBA00022692"/>
    </source>
</evidence>
<evidence type="ECO:0000256" key="11">
    <source>
        <dbReference type="SAM" id="Phobius"/>
    </source>
</evidence>
<evidence type="ECO:0000256" key="8">
    <source>
        <dbReference type="ARBA" id="ARBA00023072"/>
    </source>
</evidence>
<keyword evidence="8" id="KW-0683">Retinol-binding</keyword>
<protein>
    <recommendedName>
        <fullName evidence="2">Receptor for retinol uptake STRA6</fullName>
    </recommendedName>
</protein>
<evidence type="ECO:0000256" key="4">
    <source>
        <dbReference type="ARBA" id="ARBA00022475"/>
    </source>
</evidence>
<keyword evidence="5 11" id="KW-0812">Transmembrane</keyword>
<evidence type="ECO:0000256" key="7">
    <source>
        <dbReference type="ARBA" id="ARBA00022989"/>
    </source>
</evidence>
<feature type="transmembrane region" description="Helical" evidence="11">
    <location>
        <begin position="82"/>
        <end position="100"/>
    </location>
</feature>
<dbReference type="Proteomes" id="UP001233172">
    <property type="component" value="Unassembled WGS sequence"/>
</dbReference>
<dbReference type="GO" id="GO:0016918">
    <property type="term" value="F:retinal binding"/>
    <property type="evidence" value="ECO:0007669"/>
    <property type="project" value="UniProtKB-KW"/>
</dbReference>
<evidence type="ECO:0000256" key="1">
    <source>
        <dbReference type="ARBA" id="ARBA00004651"/>
    </source>
</evidence>
<dbReference type="GO" id="GO:0071939">
    <property type="term" value="P:vitamin A import into cell"/>
    <property type="evidence" value="ECO:0007669"/>
    <property type="project" value="TreeGrafter"/>
</dbReference>
<feature type="transmembrane region" description="Helical" evidence="11">
    <location>
        <begin position="358"/>
        <end position="379"/>
    </location>
</feature>
<feature type="transmembrane region" description="Helical" evidence="11">
    <location>
        <begin position="278"/>
        <end position="298"/>
    </location>
</feature>
<organism evidence="12 13">
    <name type="scientific">Biomphalaria pfeifferi</name>
    <name type="common">Bloodfluke planorb</name>
    <name type="synonym">Freshwater snail</name>
    <dbReference type="NCBI Taxonomy" id="112525"/>
    <lineage>
        <taxon>Eukaryota</taxon>
        <taxon>Metazoa</taxon>
        <taxon>Spiralia</taxon>
        <taxon>Lophotrochozoa</taxon>
        <taxon>Mollusca</taxon>
        <taxon>Gastropoda</taxon>
        <taxon>Heterobranchia</taxon>
        <taxon>Euthyneura</taxon>
        <taxon>Panpulmonata</taxon>
        <taxon>Hygrophila</taxon>
        <taxon>Lymnaeoidea</taxon>
        <taxon>Planorbidae</taxon>
        <taxon>Biomphalaria</taxon>
    </lineage>
</organism>
<dbReference type="GO" id="GO:0038023">
    <property type="term" value="F:signaling receptor activity"/>
    <property type="evidence" value="ECO:0007669"/>
    <property type="project" value="InterPro"/>
</dbReference>
<dbReference type="EMBL" id="JASAOG010000032">
    <property type="protein sequence ID" value="KAK0061045.1"/>
    <property type="molecule type" value="Genomic_DNA"/>
</dbReference>
<evidence type="ECO:0000256" key="2">
    <source>
        <dbReference type="ARBA" id="ARBA00014411"/>
    </source>
</evidence>
<accession>A0AAD8BUR4</accession>
<feature type="transmembrane region" description="Helical" evidence="11">
    <location>
        <begin position="427"/>
        <end position="454"/>
    </location>
</feature>